<dbReference type="Gene3D" id="3.40.50.1820">
    <property type="entry name" value="alpha/beta hydrolase"/>
    <property type="match status" value="1"/>
</dbReference>
<accession>A0A5S3PR55</accession>
<dbReference type="PANTHER" id="PTHR48098">
    <property type="entry name" value="ENTEROCHELIN ESTERASE-RELATED"/>
    <property type="match status" value="1"/>
</dbReference>
<dbReference type="Gene3D" id="1.25.40.10">
    <property type="entry name" value="Tetratricopeptide repeat domain"/>
    <property type="match status" value="1"/>
</dbReference>
<dbReference type="InterPro" id="IPR029058">
    <property type="entry name" value="AB_hydrolase_fold"/>
</dbReference>
<protein>
    <submittedName>
        <fullName evidence="1">Uncharacterized protein</fullName>
    </submittedName>
</protein>
<dbReference type="Proteomes" id="UP000310314">
    <property type="component" value="Unassembled WGS sequence"/>
</dbReference>
<proteinExistence type="predicted"/>
<comment type="caution">
    <text evidence="1">The sequence shown here is derived from an EMBL/GenBank/DDBJ whole genome shotgun (WGS) entry which is preliminary data.</text>
</comment>
<gene>
    <name evidence="1" type="ORF">FEE95_11830</name>
</gene>
<reference evidence="1 2" key="1">
    <citation type="submission" date="2019-05" db="EMBL/GenBank/DDBJ databases">
        <authorList>
            <person name="Zhang J.-Y."/>
            <person name="Feg X."/>
            <person name="Du Z.-J."/>
        </authorList>
    </citation>
    <scope>NUCLEOTIDE SEQUENCE [LARGE SCALE GENOMIC DNA]</scope>
    <source>
        <strain evidence="1 2">RZ26</strain>
    </source>
</reference>
<sequence>MLQFMYEMNTRILIFALLCFLCIKSKAQNILKDNAIGLSLTMHSKILNDERALEIFLPDGYADSEIEYPVLYILDGQRYFLHGVSLQKSFVEFKQTSEFIIVGVSKNPSDRNRNYSVNSHQYLEHLKKEVINYIDTDFRTTKTRMLFGWAYAGGFVIETLTKEPDLFDVYIAASPFPVEEKINKVDSLFKENPNFDKLLYFTSGTNEGVVKKGTAELNTLLTNKAPKTINWTYKELEGEEHRSTPFTTLYHGITAYFDYYPELQFNTLAEFSKAGGLSYVYDYYKKRATRFEFPNELSDWTMFSLTRNAIRANDYEQFDLMFTKFEKTGFISRLTLNRASSIAAFCLDNKQYDKAINLYTLLIEKHPSSEIPLNGLGDVYTALQKNRKASRYFRMAKKLSESVSD</sequence>
<dbReference type="InterPro" id="IPR000801">
    <property type="entry name" value="Esterase-like"/>
</dbReference>
<dbReference type="PANTHER" id="PTHR48098:SF6">
    <property type="entry name" value="FERRI-BACILLIBACTIN ESTERASE BESA"/>
    <property type="match status" value="1"/>
</dbReference>
<keyword evidence="2" id="KW-1185">Reference proteome</keyword>
<dbReference type="AlphaFoldDB" id="A0A5S3PR55"/>
<dbReference type="SUPFAM" id="SSF53474">
    <property type="entry name" value="alpha/beta-Hydrolases"/>
    <property type="match status" value="1"/>
</dbReference>
<dbReference type="OrthoDB" id="9784036at2"/>
<evidence type="ECO:0000313" key="2">
    <source>
        <dbReference type="Proteomes" id="UP000310314"/>
    </source>
</evidence>
<dbReference type="Pfam" id="PF00756">
    <property type="entry name" value="Esterase"/>
    <property type="match status" value="1"/>
</dbReference>
<name>A0A5S3PR55_9FLAO</name>
<dbReference type="EMBL" id="VATY01000002">
    <property type="protein sequence ID" value="TMM57174.1"/>
    <property type="molecule type" value="Genomic_DNA"/>
</dbReference>
<dbReference type="SUPFAM" id="SSF48452">
    <property type="entry name" value="TPR-like"/>
    <property type="match status" value="1"/>
</dbReference>
<dbReference type="InterPro" id="IPR050583">
    <property type="entry name" value="Mycobacterial_A85_antigen"/>
</dbReference>
<dbReference type="InterPro" id="IPR011990">
    <property type="entry name" value="TPR-like_helical_dom_sf"/>
</dbReference>
<organism evidence="1 2">
    <name type="scientific">Maribacter algarum</name>
    <name type="common">ex Zhang et al. 2020</name>
    <dbReference type="NCBI Taxonomy" id="2578118"/>
    <lineage>
        <taxon>Bacteria</taxon>
        <taxon>Pseudomonadati</taxon>
        <taxon>Bacteroidota</taxon>
        <taxon>Flavobacteriia</taxon>
        <taxon>Flavobacteriales</taxon>
        <taxon>Flavobacteriaceae</taxon>
        <taxon>Maribacter</taxon>
    </lineage>
</organism>
<evidence type="ECO:0000313" key="1">
    <source>
        <dbReference type="EMBL" id="TMM57174.1"/>
    </source>
</evidence>